<dbReference type="KEGG" id="cmv:CMUST_08095"/>
<proteinExistence type="predicted"/>
<dbReference type="RefSeq" id="WP_052844591.1">
    <property type="nucleotide sequence ID" value="NZ_CP011542.1"/>
</dbReference>
<reference evidence="1 2" key="1">
    <citation type="journal article" date="2015" name="Genome Announc.">
        <title>Complete Genome Sequence of the Type Strain Corynebacterium mustelae DSM 45274, Isolated from Various Tissues of a Male Ferret with Lethal Sepsis.</title>
        <authorList>
            <person name="Ruckert C."/>
            <person name="Eimer J."/>
            <person name="Winkler A."/>
            <person name="Tauch A."/>
        </authorList>
    </citation>
    <scope>NUCLEOTIDE SEQUENCE [LARGE SCALE GENOMIC DNA]</scope>
    <source>
        <strain evidence="1 2">DSM 45274</strain>
    </source>
</reference>
<evidence type="ECO:0000313" key="1">
    <source>
        <dbReference type="EMBL" id="AKK05944.1"/>
    </source>
</evidence>
<dbReference type="PATRIC" id="fig|571915.4.peg.1722"/>
<reference evidence="2" key="2">
    <citation type="submission" date="2015-05" db="EMBL/GenBank/DDBJ databases">
        <title>Complete genome sequence of Corynebacterium mustelae DSM 45274, isolated from various tissues of a male ferret with lethal sepsis.</title>
        <authorList>
            <person name="Ruckert C."/>
            <person name="Albersmeier A."/>
            <person name="Winkler A."/>
            <person name="Tauch A."/>
        </authorList>
    </citation>
    <scope>NUCLEOTIDE SEQUENCE [LARGE SCALE GENOMIC DNA]</scope>
    <source>
        <strain evidence="2">DSM 45274</strain>
    </source>
</reference>
<dbReference type="AlphaFoldDB" id="A0A0G3GXQ3"/>
<sequence>MIPENFTAMVDDFIATLRTFASGDYLRDEDREFWDQPYNPDVLNELDEIFRNYLSEVPTIASSLNTDEAGAQTVLTSIRELYHRISAFNATHAYAVIEPEEDAEINDILRCIWRHYGVIPAMLESIPHLFDDDNDPVNIL</sequence>
<gene>
    <name evidence="1" type="ORF">CMUST_08095</name>
</gene>
<dbReference type="STRING" id="571915.CMUST_08095"/>
<dbReference type="EMBL" id="CP011542">
    <property type="protein sequence ID" value="AKK05944.1"/>
    <property type="molecule type" value="Genomic_DNA"/>
</dbReference>
<keyword evidence="2" id="KW-1185">Reference proteome</keyword>
<protein>
    <submittedName>
        <fullName evidence="1">Uncharacterized protein</fullName>
    </submittedName>
</protein>
<evidence type="ECO:0000313" key="2">
    <source>
        <dbReference type="Proteomes" id="UP000035199"/>
    </source>
</evidence>
<name>A0A0G3GXQ3_9CORY</name>
<dbReference type="Proteomes" id="UP000035199">
    <property type="component" value="Chromosome"/>
</dbReference>
<dbReference type="OrthoDB" id="4420002at2"/>
<accession>A0A0G3GXQ3</accession>
<organism evidence="1 2">
    <name type="scientific">Corynebacterium mustelae</name>
    <dbReference type="NCBI Taxonomy" id="571915"/>
    <lineage>
        <taxon>Bacteria</taxon>
        <taxon>Bacillati</taxon>
        <taxon>Actinomycetota</taxon>
        <taxon>Actinomycetes</taxon>
        <taxon>Mycobacteriales</taxon>
        <taxon>Corynebacteriaceae</taxon>
        <taxon>Corynebacterium</taxon>
    </lineage>
</organism>